<evidence type="ECO:0000313" key="2">
    <source>
        <dbReference type="EMBL" id="CAF0722243.1"/>
    </source>
</evidence>
<keyword evidence="1" id="KW-0812">Transmembrane</keyword>
<protein>
    <submittedName>
        <fullName evidence="2">Uncharacterized protein</fullName>
    </submittedName>
</protein>
<evidence type="ECO:0000256" key="1">
    <source>
        <dbReference type="SAM" id="Phobius"/>
    </source>
</evidence>
<feature type="transmembrane region" description="Helical" evidence="1">
    <location>
        <begin position="1294"/>
        <end position="1316"/>
    </location>
</feature>
<evidence type="ECO:0000313" key="3">
    <source>
        <dbReference type="Proteomes" id="UP000663860"/>
    </source>
</evidence>
<keyword evidence="1" id="KW-1133">Transmembrane helix</keyword>
<comment type="caution">
    <text evidence="2">The sequence shown here is derived from an EMBL/GenBank/DDBJ whole genome shotgun (WGS) entry which is preliminary data.</text>
</comment>
<feature type="transmembrane region" description="Helical" evidence="1">
    <location>
        <begin position="944"/>
        <end position="963"/>
    </location>
</feature>
<dbReference type="Proteomes" id="UP000663860">
    <property type="component" value="Unassembled WGS sequence"/>
</dbReference>
<feature type="transmembrane region" description="Helical" evidence="1">
    <location>
        <begin position="847"/>
        <end position="868"/>
    </location>
</feature>
<dbReference type="EMBL" id="CAJNOE010000009">
    <property type="protein sequence ID" value="CAF0722243.1"/>
    <property type="molecule type" value="Genomic_DNA"/>
</dbReference>
<feature type="transmembrane region" description="Helical" evidence="1">
    <location>
        <begin position="406"/>
        <end position="438"/>
    </location>
</feature>
<name>A0A813MLV4_9BILA</name>
<accession>A0A813MLV4</accession>
<organism evidence="2 3">
    <name type="scientific">Adineta steineri</name>
    <dbReference type="NCBI Taxonomy" id="433720"/>
    <lineage>
        <taxon>Eukaryota</taxon>
        <taxon>Metazoa</taxon>
        <taxon>Spiralia</taxon>
        <taxon>Gnathifera</taxon>
        <taxon>Rotifera</taxon>
        <taxon>Eurotatoria</taxon>
        <taxon>Bdelloidea</taxon>
        <taxon>Adinetida</taxon>
        <taxon>Adinetidae</taxon>
        <taxon>Adineta</taxon>
    </lineage>
</organism>
<sequence length="1331" mass="153341">MPVRLLLESSYKTVREKWRTWNTFDSRSSDPLIIRREILSTHLYIILVIISLVILITYNSLSNQVENKTVISPSQSVYQNLQKKYTDSLQCSCTKVSILYKNFVKTVPSFHQVCSSNFTSQEWIDFVFKADLALIWPIDVRTSLSAMWQLIRSFCQSSTITIMDVLDQFDNTPLINSIVLTEEVLKVRVQATLSLLLQMAASNFIQSTTVVHNMTQVNQFATGLSTNYITTMGISGLSEQNSALLGPNMAPLSFHLSMYGNKYILKNSTAACFCGSNGSCPHPGNLYLYNASDKLGTYNLNEIEANQSLSGLIIDCTPIQMTFSSSLECFYNQSCLNILLSSYPTKINISILNQSSPTRFHSTTKIEFLIHELFIEEIFNETSYTQYYSQCQPNVCHYSYSSRLNWIFVVTILIGLVGGVITVLRIITPFIIQLCLFLKKRFCSKQLQEVRQTENETIRIRLTKFFQQIKTRIINFNLYSQYSRDPIRVYHGLLGTRLYICLLFIAICTIILFSDLSNQTVTKTVPYPSVEEYEKLQKQYSTKLLCPCTQLSIPYEDMIKTEVKYHQICSSDFVQSWWYQVFLPFHDYQKGNSFLSFASSYFEALSTFCDIANTTINDAIKRFSTKTFVNTHLLSNDSFISQVKSLSSAFVELTRTEFLYGISLTNAILHSNQYINNLQMNTEFVLPRDKHPDGRYSIRISILARFALNRDGSKCYCILNSTCDLNYKTDSESERSNLKNCNWELEGIHGGCSIINTVLKSSLICWFKKSCLTRLQLLFSKEGVSIPLAITPLNPRLSSRYSSQTSIETIFNEIMIEKWNFDYSFSKFYHKCKPSYCSFTYEKETNIIYIITIIISLIGGINIILKLISPFIIKIIWKFIGILKHCRASQVPTIQQENHQDNGTDRGIINLMNRLKDKVLMLNIFNSESSNIEIIRHERISTRLYLLCFSIAVYIIIMYTIYLDIINANKSISSPSENEYNSLLMSHSQLLDCPCKKASIEHKYFIKIDTRFHAICSSDFINEKLINYLFRDSLWYNFDRRDIRVRGSVYFSFLSTLCQISETTVKKAIDQFLNDTFTSSQLISKSEFQLQIDNIISQFQKLTCTKFSRSLELIRDITNGNAFVSSYLLNWYWWIDLYHNYSATITLRPILMKDGCSCGTRSDCIDSGGIYDNLSNWQRWAIPGWNVGCSVVETVLRSTFECFYDQACVDLVVFYVPNELDRDPYLMNISAINSSIDSRFKRNTIIQNIANELFVEEWKISNSYSSFYNQCAPVYCSYKSVTNDYVIYTVSKVLGLYGGLTVALQFSIPLLIKIIFQIQNRCRRNTINPNE</sequence>
<feature type="transmembrane region" description="Helical" evidence="1">
    <location>
        <begin position="43"/>
        <end position="61"/>
    </location>
</feature>
<keyword evidence="1" id="KW-0472">Membrane</keyword>
<gene>
    <name evidence="2" type="ORF">IZO911_LOCUS2041</name>
</gene>
<reference evidence="2" key="1">
    <citation type="submission" date="2021-02" db="EMBL/GenBank/DDBJ databases">
        <authorList>
            <person name="Nowell W R."/>
        </authorList>
    </citation>
    <scope>NUCLEOTIDE SEQUENCE</scope>
</reference>
<proteinExistence type="predicted"/>